<organism evidence="2 3">
    <name type="scientific">Lentinula detonsa</name>
    <dbReference type="NCBI Taxonomy" id="2804962"/>
    <lineage>
        <taxon>Eukaryota</taxon>
        <taxon>Fungi</taxon>
        <taxon>Dikarya</taxon>
        <taxon>Basidiomycota</taxon>
        <taxon>Agaricomycotina</taxon>
        <taxon>Agaricomycetes</taxon>
        <taxon>Agaricomycetidae</taxon>
        <taxon>Agaricales</taxon>
        <taxon>Marasmiineae</taxon>
        <taxon>Omphalotaceae</taxon>
        <taxon>Lentinula</taxon>
    </lineage>
</organism>
<accession>A0AA38UN33</accession>
<evidence type="ECO:0000256" key="1">
    <source>
        <dbReference type="SAM" id="Phobius"/>
    </source>
</evidence>
<name>A0AA38UN33_9AGAR</name>
<sequence>MLFSISYVLLGLIAVIHAIPFYVSFLFLFRFCFCFVLFCFSSVGVVGIEDSFMSSP</sequence>
<dbReference type="Proteomes" id="UP001163850">
    <property type="component" value="Unassembled WGS sequence"/>
</dbReference>
<evidence type="ECO:0000313" key="2">
    <source>
        <dbReference type="EMBL" id="KAJ3979794.1"/>
    </source>
</evidence>
<dbReference type="EMBL" id="MU802269">
    <property type="protein sequence ID" value="KAJ3979794.1"/>
    <property type="molecule type" value="Genomic_DNA"/>
</dbReference>
<keyword evidence="1" id="KW-0812">Transmembrane</keyword>
<feature type="transmembrane region" description="Helical" evidence="1">
    <location>
        <begin position="28"/>
        <end position="48"/>
    </location>
</feature>
<reference evidence="2" key="1">
    <citation type="submission" date="2022-08" db="EMBL/GenBank/DDBJ databases">
        <authorList>
            <consortium name="DOE Joint Genome Institute"/>
            <person name="Min B."/>
            <person name="Riley R."/>
            <person name="Sierra-Patev S."/>
            <person name="Naranjo-Ortiz M."/>
            <person name="Looney B."/>
            <person name="Konkel Z."/>
            <person name="Slot J.C."/>
            <person name="Sakamoto Y."/>
            <person name="Steenwyk J.L."/>
            <person name="Rokas A."/>
            <person name="Carro J."/>
            <person name="Camarero S."/>
            <person name="Ferreira P."/>
            <person name="Molpeceres G."/>
            <person name="Ruiz-Duenas F.J."/>
            <person name="Serrano A."/>
            <person name="Henrissat B."/>
            <person name="Drula E."/>
            <person name="Hughes K.W."/>
            <person name="Mata J.L."/>
            <person name="Ishikawa N.K."/>
            <person name="Vargas-Isla R."/>
            <person name="Ushijima S."/>
            <person name="Smith C.A."/>
            <person name="Ahrendt S."/>
            <person name="Andreopoulos W."/>
            <person name="He G."/>
            <person name="Labutti K."/>
            <person name="Lipzen A."/>
            <person name="Ng V."/>
            <person name="Sandor L."/>
            <person name="Barry K."/>
            <person name="Martinez A.T."/>
            <person name="Xiao Y."/>
            <person name="Gibbons J.G."/>
            <person name="Terashima K."/>
            <person name="Hibbett D.S."/>
            <person name="Grigoriev I.V."/>
        </authorList>
    </citation>
    <scope>NUCLEOTIDE SEQUENCE</scope>
    <source>
        <strain evidence="2">TFB7829</strain>
    </source>
</reference>
<dbReference type="AlphaFoldDB" id="A0AA38UN33"/>
<proteinExistence type="predicted"/>
<comment type="caution">
    <text evidence="2">The sequence shown here is derived from an EMBL/GenBank/DDBJ whole genome shotgun (WGS) entry which is preliminary data.</text>
</comment>
<evidence type="ECO:0000313" key="3">
    <source>
        <dbReference type="Proteomes" id="UP001163850"/>
    </source>
</evidence>
<gene>
    <name evidence="2" type="ORF">F5890DRAFT_1544990</name>
</gene>
<keyword evidence="1" id="KW-0472">Membrane</keyword>
<protein>
    <submittedName>
        <fullName evidence="2">Uncharacterized protein</fullName>
    </submittedName>
</protein>
<keyword evidence="1" id="KW-1133">Transmembrane helix</keyword>